<comment type="caution">
    <text evidence="2">The sequence shown here is derived from an EMBL/GenBank/DDBJ whole genome shotgun (WGS) entry which is preliminary data.</text>
</comment>
<reference evidence="2 3" key="1">
    <citation type="journal article" date="2019" name="Int. J. Syst. Evol. Microbiol.">
        <title>The Global Catalogue of Microorganisms (GCM) 10K type strain sequencing project: providing services to taxonomists for standard genome sequencing and annotation.</title>
        <authorList>
            <consortium name="The Broad Institute Genomics Platform"/>
            <consortium name="The Broad Institute Genome Sequencing Center for Infectious Disease"/>
            <person name="Wu L."/>
            <person name="Ma J."/>
        </authorList>
    </citation>
    <scope>NUCLEOTIDE SEQUENCE [LARGE SCALE GENOMIC DNA]</scope>
    <source>
        <strain evidence="2 3">JCM 6305</strain>
    </source>
</reference>
<keyword evidence="3" id="KW-1185">Reference proteome</keyword>
<evidence type="ECO:0000313" key="2">
    <source>
        <dbReference type="EMBL" id="GAA2455188.1"/>
    </source>
</evidence>
<dbReference type="Proteomes" id="UP001501638">
    <property type="component" value="Unassembled WGS sequence"/>
</dbReference>
<evidence type="ECO:0000256" key="1">
    <source>
        <dbReference type="SAM" id="MobiDB-lite"/>
    </source>
</evidence>
<sequence length="62" mass="6687">MPTTVDEATGCTGQDAPPDRRTVPAAYQATQLGCRMDPAVAIARNRQTRVLLERREAAFAVA</sequence>
<gene>
    <name evidence="2" type="ORF">GCM10010405_44000</name>
</gene>
<protein>
    <submittedName>
        <fullName evidence="2">Uncharacterized protein</fullName>
    </submittedName>
</protein>
<name>A0ABN3KCP6_9ACTN</name>
<feature type="region of interest" description="Disordered" evidence="1">
    <location>
        <begin position="1"/>
        <end position="21"/>
    </location>
</feature>
<organism evidence="2 3">
    <name type="scientific">Streptomyces macrosporus</name>
    <dbReference type="NCBI Taxonomy" id="44032"/>
    <lineage>
        <taxon>Bacteria</taxon>
        <taxon>Bacillati</taxon>
        <taxon>Actinomycetota</taxon>
        <taxon>Actinomycetes</taxon>
        <taxon>Kitasatosporales</taxon>
        <taxon>Streptomycetaceae</taxon>
        <taxon>Streptomyces</taxon>
    </lineage>
</organism>
<evidence type="ECO:0000313" key="3">
    <source>
        <dbReference type="Proteomes" id="UP001501638"/>
    </source>
</evidence>
<proteinExistence type="predicted"/>
<dbReference type="EMBL" id="BAAASZ010000030">
    <property type="protein sequence ID" value="GAA2455188.1"/>
    <property type="molecule type" value="Genomic_DNA"/>
</dbReference>
<accession>A0ABN3KCP6</accession>